<dbReference type="Pfam" id="PF05721">
    <property type="entry name" value="PhyH"/>
    <property type="match status" value="1"/>
</dbReference>
<dbReference type="GO" id="GO:0051213">
    <property type="term" value="F:dioxygenase activity"/>
    <property type="evidence" value="ECO:0007669"/>
    <property type="project" value="UniProtKB-KW"/>
</dbReference>
<dbReference type="SUPFAM" id="SSF51197">
    <property type="entry name" value="Clavaminate synthase-like"/>
    <property type="match status" value="1"/>
</dbReference>
<dbReference type="Proteomes" id="UP001174909">
    <property type="component" value="Unassembled WGS sequence"/>
</dbReference>
<reference evidence="2" key="1">
    <citation type="submission" date="2023-03" db="EMBL/GenBank/DDBJ databases">
        <authorList>
            <person name="Steffen K."/>
            <person name="Cardenas P."/>
        </authorList>
    </citation>
    <scope>NUCLEOTIDE SEQUENCE</scope>
</reference>
<protein>
    <submittedName>
        <fullName evidence="2">Probable alpha-ketoglutarate-dependent hypophosphite dioxygenase</fullName>
    </submittedName>
</protein>
<keyword evidence="2" id="KW-0223">Dioxygenase</keyword>
<evidence type="ECO:0000313" key="3">
    <source>
        <dbReference type="Proteomes" id="UP001174909"/>
    </source>
</evidence>
<dbReference type="PANTHER" id="PTHR20883:SF51">
    <property type="entry name" value="PHYTANOYL-COA HYDROXYLASE"/>
    <property type="match status" value="1"/>
</dbReference>
<dbReference type="Gene3D" id="2.60.120.620">
    <property type="entry name" value="q2cbj1_9rhob like domain"/>
    <property type="match status" value="1"/>
</dbReference>
<keyword evidence="3" id="KW-1185">Reference proteome</keyword>
<proteinExistence type="predicted"/>
<dbReference type="EMBL" id="CASHTH010001139">
    <property type="protein sequence ID" value="CAI8011966.1"/>
    <property type="molecule type" value="Genomic_DNA"/>
</dbReference>
<dbReference type="InterPro" id="IPR008775">
    <property type="entry name" value="Phytyl_CoA_dOase-like"/>
</dbReference>
<comment type="caution">
    <text evidence="2">The sequence shown here is derived from an EMBL/GenBank/DDBJ whole genome shotgun (WGS) entry which is preliminary data.</text>
</comment>
<dbReference type="AlphaFoldDB" id="A0AA35WC96"/>
<organism evidence="2 3">
    <name type="scientific">Geodia barretti</name>
    <name type="common">Barrett's horny sponge</name>
    <dbReference type="NCBI Taxonomy" id="519541"/>
    <lineage>
        <taxon>Eukaryota</taxon>
        <taxon>Metazoa</taxon>
        <taxon>Porifera</taxon>
        <taxon>Demospongiae</taxon>
        <taxon>Heteroscleromorpha</taxon>
        <taxon>Tetractinellida</taxon>
        <taxon>Astrophorina</taxon>
        <taxon>Geodiidae</taxon>
        <taxon>Geodia</taxon>
    </lineage>
</organism>
<gene>
    <name evidence="2" type="ORF">GBAR_LOCUS7685</name>
</gene>
<name>A0AA35WC96_GEOBA</name>
<keyword evidence="2" id="KW-0560">Oxidoreductase</keyword>
<accession>A0AA35WC96</accession>
<sequence length="221" mass="25134">MNLIIEDWWGEESIGWRGPWRDHYLPEAERKKTKAVIIANPHFYSAAWSKVILHEGLVGCLQALIGPSVQWHHTVLHGKSPELGTPFPMHQDYPFYPHDGPDFVDCLVHLDDAPLESGCLCVVPGSHTDGPLEHITGDHTRPYLPPEKYHPDKVETVPVPAKAGDVIFFSYCTIHWSNVNQTDQWRKSVRIGYHTPEMRPIGMDAKEPNNKNHCQRLKEAA</sequence>
<evidence type="ECO:0000313" key="2">
    <source>
        <dbReference type="EMBL" id="CAI8011966.1"/>
    </source>
</evidence>
<dbReference type="PANTHER" id="PTHR20883">
    <property type="entry name" value="PHYTANOYL-COA DIOXYGENASE DOMAIN CONTAINING 1"/>
    <property type="match status" value="1"/>
</dbReference>
<evidence type="ECO:0000256" key="1">
    <source>
        <dbReference type="ARBA" id="ARBA00001962"/>
    </source>
</evidence>
<comment type="cofactor">
    <cofactor evidence="1">
        <name>Fe cation</name>
        <dbReference type="ChEBI" id="CHEBI:24875"/>
    </cofactor>
</comment>